<dbReference type="Proteomes" id="UP000887574">
    <property type="component" value="Unplaced"/>
</dbReference>
<dbReference type="WBParaSite" id="jg21881">
    <property type="protein sequence ID" value="jg21881"/>
    <property type="gene ID" value="jg21881"/>
</dbReference>
<evidence type="ECO:0000313" key="2">
    <source>
        <dbReference type="Proteomes" id="UP000887574"/>
    </source>
</evidence>
<proteinExistence type="predicted"/>
<sequence length="118" mass="13595">MSCQSEEKMREDVSSRGKRIVWAIATLIRIATKRPVTNNAVESWNKEYNAHFPGGGKPERSKVIRHQMDEEEAVRHLITRHERKTKKIFATSGPSSWNPKNEFMQSSTRGMLKGKNIQ</sequence>
<name>A0A915DQL7_9BILA</name>
<feature type="compositionally biased region" description="Polar residues" evidence="1">
    <location>
        <begin position="92"/>
        <end position="109"/>
    </location>
</feature>
<evidence type="ECO:0000313" key="3">
    <source>
        <dbReference type="WBParaSite" id="jg21881"/>
    </source>
</evidence>
<reference evidence="3" key="1">
    <citation type="submission" date="2022-11" db="UniProtKB">
        <authorList>
            <consortium name="WormBaseParasite"/>
        </authorList>
    </citation>
    <scope>IDENTIFICATION</scope>
</reference>
<protein>
    <submittedName>
        <fullName evidence="3">Transposase</fullName>
    </submittedName>
</protein>
<feature type="region of interest" description="Disordered" evidence="1">
    <location>
        <begin position="88"/>
        <end position="118"/>
    </location>
</feature>
<accession>A0A915DQL7</accession>
<keyword evidence="2" id="KW-1185">Reference proteome</keyword>
<dbReference type="AlphaFoldDB" id="A0A915DQL7"/>
<evidence type="ECO:0000256" key="1">
    <source>
        <dbReference type="SAM" id="MobiDB-lite"/>
    </source>
</evidence>
<organism evidence="2 3">
    <name type="scientific">Ditylenchus dipsaci</name>
    <dbReference type="NCBI Taxonomy" id="166011"/>
    <lineage>
        <taxon>Eukaryota</taxon>
        <taxon>Metazoa</taxon>
        <taxon>Ecdysozoa</taxon>
        <taxon>Nematoda</taxon>
        <taxon>Chromadorea</taxon>
        <taxon>Rhabditida</taxon>
        <taxon>Tylenchina</taxon>
        <taxon>Tylenchomorpha</taxon>
        <taxon>Sphaerularioidea</taxon>
        <taxon>Anguinidae</taxon>
        <taxon>Anguininae</taxon>
        <taxon>Ditylenchus</taxon>
    </lineage>
</organism>